<accession>G2YFH3</accession>
<dbReference type="Proteomes" id="UP000008177">
    <property type="component" value="Unplaced contigs"/>
</dbReference>
<dbReference type="AlphaFoldDB" id="G2YFH3"/>
<dbReference type="InParanoid" id="G2YFH3"/>
<sequence>MVNTRATTPPRNNPDSIIAQVQTQDHNAHTTPNPRQ</sequence>
<evidence type="ECO:0000313" key="3">
    <source>
        <dbReference type="Proteomes" id="UP000008177"/>
    </source>
</evidence>
<dbReference type="EMBL" id="FQ790326">
    <property type="protein sequence ID" value="CCD50521.1"/>
    <property type="molecule type" value="Genomic_DNA"/>
</dbReference>
<organism evidence="2 3">
    <name type="scientific">Botryotinia fuckeliana (strain T4)</name>
    <name type="common">Noble rot fungus</name>
    <name type="synonym">Botrytis cinerea</name>
    <dbReference type="NCBI Taxonomy" id="999810"/>
    <lineage>
        <taxon>Eukaryota</taxon>
        <taxon>Fungi</taxon>
        <taxon>Dikarya</taxon>
        <taxon>Ascomycota</taxon>
        <taxon>Pezizomycotina</taxon>
        <taxon>Leotiomycetes</taxon>
        <taxon>Helotiales</taxon>
        <taxon>Sclerotiniaceae</taxon>
        <taxon>Botrytis</taxon>
    </lineage>
</organism>
<reference evidence="3" key="1">
    <citation type="journal article" date="2011" name="PLoS Genet.">
        <title>Genomic analysis of the necrotrophic fungal pathogens Sclerotinia sclerotiorum and Botrytis cinerea.</title>
        <authorList>
            <person name="Amselem J."/>
            <person name="Cuomo C.A."/>
            <person name="van Kan J.A."/>
            <person name="Viaud M."/>
            <person name="Benito E.P."/>
            <person name="Couloux A."/>
            <person name="Coutinho P.M."/>
            <person name="de Vries R.P."/>
            <person name="Dyer P.S."/>
            <person name="Fillinger S."/>
            <person name="Fournier E."/>
            <person name="Gout L."/>
            <person name="Hahn M."/>
            <person name="Kohn L."/>
            <person name="Lapalu N."/>
            <person name="Plummer K.M."/>
            <person name="Pradier J.M."/>
            <person name="Quevillon E."/>
            <person name="Sharon A."/>
            <person name="Simon A."/>
            <person name="ten Have A."/>
            <person name="Tudzynski B."/>
            <person name="Tudzynski P."/>
            <person name="Wincker P."/>
            <person name="Andrew M."/>
            <person name="Anthouard V."/>
            <person name="Beever R.E."/>
            <person name="Beffa R."/>
            <person name="Benoit I."/>
            <person name="Bouzid O."/>
            <person name="Brault B."/>
            <person name="Chen Z."/>
            <person name="Choquer M."/>
            <person name="Collemare J."/>
            <person name="Cotton P."/>
            <person name="Danchin E.G."/>
            <person name="Da Silva C."/>
            <person name="Gautier A."/>
            <person name="Giraud C."/>
            <person name="Giraud T."/>
            <person name="Gonzalez C."/>
            <person name="Grossetete S."/>
            <person name="Guldener U."/>
            <person name="Henrissat B."/>
            <person name="Howlett B.J."/>
            <person name="Kodira C."/>
            <person name="Kretschmer M."/>
            <person name="Lappartient A."/>
            <person name="Leroch M."/>
            <person name="Levis C."/>
            <person name="Mauceli E."/>
            <person name="Neuveglise C."/>
            <person name="Oeser B."/>
            <person name="Pearson M."/>
            <person name="Poulain J."/>
            <person name="Poussereau N."/>
            <person name="Quesneville H."/>
            <person name="Rascle C."/>
            <person name="Schumacher J."/>
            <person name="Segurens B."/>
            <person name="Sexton A."/>
            <person name="Silva E."/>
            <person name="Sirven C."/>
            <person name="Soanes D.M."/>
            <person name="Talbot N.J."/>
            <person name="Templeton M."/>
            <person name="Yandava C."/>
            <person name="Yarden O."/>
            <person name="Zeng Q."/>
            <person name="Rollins J.A."/>
            <person name="Lebrun M.H."/>
            <person name="Dickman M."/>
        </authorList>
    </citation>
    <scope>NUCLEOTIDE SEQUENCE [LARGE SCALE GENOMIC DNA]</scope>
    <source>
        <strain evidence="3">T4</strain>
    </source>
</reference>
<protein>
    <submittedName>
        <fullName evidence="2">Uncharacterized protein</fullName>
    </submittedName>
</protein>
<feature type="region of interest" description="Disordered" evidence="1">
    <location>
        <begin position="1"/>
        <end position="36"/>
    </location>
</feature>
<name>G2YFH3_BOTF4</name>
<evidence type="ECO:0000256" key="1">
    <source>
        <dbReference type="SAM" id="MobiDB-lite"/>
    </source>
</evidence>
<proteinExistence type="predicted"/>
<gene>
    <name evidence="2" type="ORF">BofuT4_uP089200.1</name>
</gene>
<dbReference type="HOGENOM" id="CLU_3359576_0_0_1"/>
<evidence type="ECO:0000313" key="2">
    <source>
        <dbReference type="EMBL" id="CCD50521.1"/>
    </source>
</evidence>